<proteinExistence type="predicted"/>
<evidence type="ECO:0000313" key="3">
    <source>
        <dbReference type="Proteomes" id="UP001501035"/>
    </source>
</evidence>
<feature type="chain" id="PRO_5047516697" evidence="1">
    <location>
        <begin position="26"/>
        <end position="375"/>
    </location>
</feature>
<dbReference type="InterPro" id="IPR029058">
    <property type="entry name" value="AB_hydrolase_fold"/>
</dbReference>
<dbReference type="PANTHER" id="PTHR34853">
    <property type="match status" value="1"/>
</dbReference>
<feature type="signal peptide" evidence="1">
    <location>
        <begin position="1"/>
        <end position="25"/>
    </location>
</feature>
<dbReference type="PIRSF" id="PIRSF029171">
    <property type="entry name" value="Esterase_LipA"/>
    <property type="match status" value="1"/>
</dbReference>
<comment type="caution">
    <text evidence="2">The sequence shown here is derived from an EMBL/GenBank/DDBJ whole genome shotgun (WGS) entry which is preliminary data.</text>
</comment>
<name>A0ABP6KVA2_9ACTN</name>
<organism evidence="2 3">
    <name type="scientific">Gordonia defluvii</name>
    <dbReference type="NCBI Taxonomy" id="283718"/>
    <lineage>
        <taxon>Bacteria</taxon>
        <taxon>Bacillati</taxon>
        <taxon>Actinomycetota</taxon>
        <taxon>Actinomycetes</taxon>
        <taxon>Mycobacteriales</taxon>
        <taxon>Gordoniaceae</taxon>
        <taxon>Gordonia</taxon>
    </lineage>
</organism>
<dbReference type="EMBL" id="BAAAVS010000001">
    <property type="protein sequence ID" value="GAA3022270.1"/>
    <property type="molecule type" value="Genomic_DNA"/>
</dbReference>
<evidence type="ECO:0000313" key="2">
    <source>
        <dbReference type="EMBL" id="GAA3022270.1"/>
    </source>
</evidence>
<gene>
    <name evidence="2" type="ORF">GCM10010528_00410</name>
</gene>
<dbReference type="RefSeq" id="WP_290706609.1">
    <property type="nucleotide sequence ID" value="NZ_BAAAVS010000001.1"/>
</dbReference>
<dbReference type="Pfam" id="PF03583">
    <property type="entry name" value="LIP"/>
    <property type="match status" value="1"/>
</dbReference>
<evidence type="ECO:0000256" key="1">
    <source>
        <dbReference type="SAM" id="SignalP"/>
    </source>
</evidence>
<dbReference type="InterPro" id="IPR005152">
    <property type="entry name" value="Lipase_secreted"/>
</dbReference>
<dbReference type="Proteomes" id="UP001501035">
    <property type="component" value="Unassembled WGS sequence"/>
</dbReference>
<protein>
    <submittedName>
        <fullName evidence="2">Prolyl oligopeptidase family serine peptidase</fullName>
    </submittedName>
</protein>
<sequence>MRIVTVFLGAVLAVTSVCATPPASADPVTGTVVAQSAVPTVNLPSEAARGVAVRYTTRDQNGRPALSTGAVYYPRRAVPADGWQVVSWAHGTSGISARCAPSVQSGQLLDRDQPTISGALRRGYVVTATDYIGLGGGGVAEYLGGRSSAFNVIDMVRAARSIDPVIGKRWVSLGHSQGGHAALWASRVAPRYAPELTMLGTVAIAPASQITTIVPLFQQPGTPSLGYFNSMSGFGLYVMSGLNHARPDVHALDYLTPVGREWVAKSRNLCVHDLVVALRTVAPGTLYARSTSSSPAFMAALRDYAGIPATGFVRPVRLEQGLTDDVVSPIGTLALQDQLRAAGVAVAMGVYPGDHMAVTRQSMADTMGTVARYFR</sequence>
<reference evidence="3" key="1">
    <citation type="journal article" date="2019" name="Int. J. Syst. Evol. Microbiol.">
        <title>The Global Catalogue of Microorganisms (GCM) 10K type strain sequencing project: providing services to taxonomists for standard genome sequencing and annotation.</title>
        <authorList>
            <consortium name="The Broad Institute Genomics Platform"/>
            <consortium name="The Broad Institute Genome Sequencing Center for Infectious Disease"/>
            <person name="Wu L."/>
            <person name="Ma J."/>
        </authorList>
    </citation>
    <scope>NUCLEOTIDE SEQUENCE [LARGE SCALE GENOMIC DNA]</scope>
    <source>
        <strain evidence="3">JCM 14234</strain>
    </source>
</reference>
<dbReference type="Gene3D" id="3.40.50.1820">
    <property type="entry name" value="alpha/beta hydrolase"/>
    <property type="match status" value="1"/>
</dbReference>
<keyword evidence="1" id="KW-0732">Signal</keyword>
<dbReference type="SUPFAM" id="SSF53474">
    <property type="entry name" value="alpha/beta-Hydrolases"/>
    <property type="match status" value="1"/>
</dbReference>
<dbReference type="PANTHER" id="PTHR34853:SF1">
    <property type="entry name" value="LIPASE 5"/>
    <property type="match status" value="1"/>
</dbReference>
<accession>A0ABP6KVA2</accession>
<keyword evidence="3" id="KW-1185">Reference proteome</keyword>